<dbReference type="EMBL" id="JBHTHU010000005">
    <property type="protein sequence ID" value="MFD0750265.1"/>
    <property type="molecule type" value="Genomic_DNA"/>
</dbReference>
<gene>
    <name evidence="1" type="ORF">ACFQZS_08945</name>
</gene>
<protein>
    <recommendedName>
        <fullName evidence="3">Barstar (barnase inhibitor) domain-containing protein</fullName>
    </recommendedName>
</protein>
<reference evidence="2" key="1">
    <citation type="journal article" date="2019" name="Int. J. Syst. Evol. Microbiol.">
        <title>The Global Catalogue of Microorganisms (GCM) 10K type strain sequencing project: providing services to taxonomists for standard genome sequencing and annotation.</title>
        <authorList>
            <consortium name="The Broad Institute Genomics Platform"/>
            <consortium name="The Broad Institute Genome Sequencing Center for Infectious Disease"/>
            <person name="Wu L."/>
            <person name="Ma J."/>
        </authorList>
    </citation>
    <scope>NUCLEOTIDE SEQUENCE [LARGE SCALE GENOMIC DNA]</scope>
    <source>
        <strain evidence="2">CCUG 63418</strain>
    </source>
</reference>
<dbReference type="Proteomes" id="UP001596958">
    <property type="component" value="Unassembled WGS sequence"/>
</dbReference>
<dbReference type="RefSeq" id="WP_377099372.1">
    <property type="nucleotide sequence ID" value="NZ_JBHTHU010000005.1"/>
</dbReference>
<name>A0ABW2YXA1_9SPHI</name>
<comment type="caution">
    <text evidence="1">The sequence shown here is derived from an EMBL/GenBank/DDBJ whole genome shotgun (WGS) entry which is preliminary data.</text>
</comment>
<sequence length="148" mass="17273">MKIYIKKVSHHRCEYKLKGEHQDAVISGLDVKTYLIHDITHFVVEQNLEYTDGFWGMLAQGYSFTQLAGKQNELTPGLRAIEKIVGPVQSVYMGFITIDQFDTYTSHLDVHTDIHWLKNCIESVENIYAEWEKLKPGEEFFLVWPLHK</sequence>
<evidence type="ECO:0000313" key="1">
    <source>
        <dbReference type="EMBL" id="MFD0750265.1"/>
    </source>
</evidence>
<accession>A0ABW2YXA1</accession>
<evidence type="ECO:0008006" key="3">
    <source>
        <dbReference type="Google" id="ProtNLM"/>
    </source>
</evidence>
<proteinExistence type="predicted"/>
<organism evidence="1 2">
    <name type="scientific">Mucilaginibacter calamicampi</name>
    <dbReference type="NCBI Taxonomy" id="1302352"/>
    <lineage>
        <taxon>Bacteria</taxon>
        <taxon>Pseudomonadati</taxon>
        <taxon>Bacteroidota</taxon>
        <taxon>Sphingobacteriia</taxon>
        <taxon>Sphingobacteriales</taxon>
        <taxon>Sphingobacteriaceae</taxon>
        <taxon>Mucilaginibacter</taxon>
    </lineage>
</organism>
<keyword evidence="2" id="KW-1185">Reference proteome</keyword>
<evidence type="ECO:0000313" key="2">
    <source>
        <dbReference type="Proteomes" id="UP001596958"/>
    </source>
</evidence>